<dbReference type="RefSeq" id="WP_218633525.1">
    <property type="nucleotide sequence ID" value="NZ_JAHVAH010000001.1"/>
</dbReference>
<protein>
    <recommendedName>
        <fullName evidence="1">PilZ domain-containing protein</fullName>
    </recommendedName>
</protein>
<accession>A0ABS6V822</accession>
<dbReference type="InterPro" id="IPR009875">
    <property type="entry name" value="PilZ_domain"/>
</dbReference>
<dbReference type="Pfam" id="PF07238">
    <property type="entry name" value="PilZ"/>
    <property type="match status" value="1"/>
</dbReference>
<dbReference type="EMBL" id="JAHVAH010000001">
    <property type="protein sequence ID" value="MBW0145631.1"/>
    <property type="molecule type" value="Genomic_DNA"/>
</dbReference>
<name>A0ABS6V822_9SPHN</name>
<feature type="domain" description="PilZ" evidence="1">
    <location>
        <begin position="14"/>
        <end position="85"/>
    </location>
</feature>
<proteinExistence type="predicted"/>
<comment type="caution">
    <text evidence="2">The sequence shown here is derived from an EMBL/GenBank/DDBJ whole genome shotgun (WGS) entry which is preliminary data.</text>
</comment>
<evidence type="ECO:0000259" key="1">
    <source>
        <dbReference type="Pfam" id="PF07238"/>
    </source>
</evidence>
<evidence type="ECO:0000313" key="3">
    <source>
        <dbReference type="Proteomes" id="UP000698028"/>
    </source>
</evidence>
<sequence>MGQLLPVEPGKKARRSPRSGLYMAAMLRHRGSDCTVIVRNISERGAMVEADCLPERGSAIELIRADLRAVGAIAWQQDDQAGIEFAAKVNLARWAPGLRHREQMEVDKMVAEVRGAKADEATEDTAPSVDLQKLDRRIAEELGMLSRRVGRALESLSGFAPLIARHPRDLQELEVVEQHLARLDKVMASPDRQRAVEALGVEDMRRRLLR</sequence>
<dbReference type="Proteomes" id="UP000698028">
    <property type="component" value="Unassembled WGS sequence"/>
</dbReference>
<keyword evidence="3" id="KW-1185">Reference proteome</keyword>
<evidence type="ECO:0000313" key="2">
    <source>
        <dbReference type="EMBL" id="MBW0145631.1"/>
    </source>
</evidence>
<organism evidence="2 3">
    <name type="scientific">Sphingomicrobium clamense</name>
    <dbReference type="NCBI Taxonomy" id="2851013"/>
    <lineage>
        <taxon>Bacteria</taxon>
        <taxon>Pseudomonadati</taxon>
        <taxon>Pseudomonadota</taxon>
        <taxon>Alphaproteobacteria</taxon>
        <taxon>Sphingomonadales</taxon>
        <taxon>Sphingomonadaceae</taxon>
        <taxon>Sphingomicrobium</taxon>
    </lineage>
</organism>
<gene>
    <name evidence="2" type="ORF">KTQ36_10045</name>
</gene>
<reference evidence="2 3" key="1">
    <citation type="submission" date="2021-07" db="EMBL/GenBank/DDBJ databases">
        <title>The draft genome sequence of Sphingomicrobium sp. B8.</title>
        <authorList>
            <person name="Mu L."/>
        </authorList>
    </citation>
    <scope>NUCLEOTIDE SEQUENCE [LARGE SCALE GENOMIC DNA]</scope>
    <source>
        <strain evidence="2 3">B8</strain>
    </source>
</reference>